<name>A0A9N9LFZ3_9HELO</name>
<reference evidence="2" key="1">
    <citation type="submission" date="2021-07" db="EMBL/GenBank/DDBJ databases">
        <authorList>
            <person name="Durling M."/>
        </authorList>
    </citation>
    <scope>NUCLEOTIDE SEQUENCE</scope>
</reference>
<keyword evidence="3" id="KW-1185">Reference proteome</keyword>
<proteinExistence type="predicted"/>
<evidence type="ECO:0008006" key="4">
    <source>
        <dbReference type="Google" id="ProtNLM"/>
    </source>
</evidence>
<feature type="signal peptide" evidence="1">
    <location>
        <begin position="1"/>
        <end position="19"/>
    </location>
</feature>
<accession>A0A9N9LFZ3</accession>
<keyword evidence="1" id="KW-0732">Signal</keyword>
<organism evidence="2 3">
    <name type="scientific">Hymenoscyphus albidus</name>
    <dbReference type="NCBI Taxonomy" id="595503"/>
    <lineage>
        <taxon>Eukaryota</taxon>
        <taxon>Fungi</taxon>
        <taxon>Dikarya</taxon>
        <taxon>Ascomycota</taxon>
        <taxon>Pezizomycotina</taxon>
        <taxon>Leotiomycetes</taxon>
        <taxon>Helotiales</taxon>
        <taxon>Helotiaceae</taxon>
        <taxon>Hymenoscyphus</taxon>
    </lineage>
</organism>
<evidence type="ECO:0000313" key="3">
    <source>
        <dbReference type="Proteomes" id="UP000701801"/>
    </source>
</evidence>
<dbReference type="AlphaFoldDB" id="A0A9N9LFZ3"/>
<evidence type="ECO:0000313" key="2">
    <source>
        <dbReference type="EMBL" id="CAG8971887.1"/>
    </source>
</evidence>
<dbReference type="EMBL" id="CAJVRM010000029">
    <property type="protein sequence ID" value="CAG8971887.1"/>
    <property type="molecule type" value="Genomic_DNA"/>
</dbReference>
<comment type="caution">
    <text evidence="2">The sequence shown here is derived from an EMBL/GenBank/DDBJ whole genome shotgun (WGS) entry which is preliminary data.</text>
</comment>
<dbReference type="Proteomes" id="UP000701801">
    <property type="component" value="Unassembled WGS sequence"/>
</dbReference>
<evidence type="ECO:0000256" key="1">
    <source>
        <dbReference type="SAM" id="SignalP"/>
    </source>
</evidence>
<gene>
    <name evidence="2" type="ORF">HYALB_00007801</name>
</gene>
<sequence>MPWVPSKILALGKLPLLIGFPAHWTLDDGLLLAFSQNLAMSLPLPTAVQKITAYRHLYRSLLKAVQYSKPARYTARDQLRRAFRTEDPATFDQQKIDNTIEFLSYAAKEAGLEHKLVKNILLTNWWKARIHAPRTKGSKETIAAEMQRKSTMNYTMTLAMLNDSMGLCLR</sequence>
<protein>
    <recommendedName>
        <fullName evidence="4">DUF1763-domain-containing protein</fullName>
    </recommendedName>
</protein>
<feature type="chain" id="PRO_5040167564" description="DUF1763-domain-containing protein" evidence="1">
    <location>
        <begin position="20"/>
        <end position="170"/>
    </location>
</feature>